<reference evidence="12 13" key="1">
    <citation type="submission" date="2017-09" db="EMBL/GenBank/DDBJ databases">
        <title>Complete genome sequence of Verrucomicrobial strain HZ-65, isolated from freshwater.</title>
        <authorList>
            <person name="Choi A."/>
        </authorList>
    </citation>
    <scope>NUCLEOTIDE SEQUENCE [LARGE SCALE GENOMIC DNA]</scope>
    <source>
        <strain evidence="12 13">HZ-65</strain>
    </source>
</reference>
<name>A0A290Q8W9_9BACT</name>
<evidence type="ECO:0000256" key="3">
    <source>
        <dbReference type="ARBA" id="ARBA00022449"/>
    </source>
</evidence>
<dbReference type="Pfam" id="PF00999">
    <property type="entry name" value="Na_H_Exchanger"/>
    <property type="match status" value="1"/>
</dbReference>
<keyword evidence="13" id="KW-1185">Reference proteome</keyword>
<dbReference type="InterPro" id="IPR038770">
    <property type="entry name" value="Na+/solute_symporter_sf"/>
</dbReference>
<dbReference type="GO" id="GO:0006813">
    <property type="term" value="P:potassium ion transport"/>
    <property type="evidence" value="ECO:0007669"/>
    <property type="project" value="UniProtKB-KW"/>
</dbReference>
<evidence type="ECO:0000256" key="1">
    <source>
        <dbReference type="ARBA" id="ARBA00004651"/>
    </source>
</evidence>
<evidence type="ECO:0000313" key="12">
    <source>
        <dbReference type="EMBL" id="ATC65155.1"/>
    </source>
</evidence>
<keyword evidence="4" id="KW-1003">Cell membrane</keyword>
<feature type="transmembrane region" description="Helical" evidence="10">
    <location>
        <begin position="85"/>
        <end position="110"/>
    </location>
</feature>
<feature type="transmembrane region" description="Helical" evidence="10">
    <location>
        <begin position="29"/>
        <end position="48"/>
    </location>
</feature>
<dbReference type="InterPro" id="IPR036721">
    <property type="entry name" value="RCK_C_sf"/>
</dbReference>
<keyword evidence="7 10" id="KW-1133">Transmembrane helix</keyword>
<feature type="transmembrane region" description="Helical" evidence="10">
    <location>
        <begin position="54"/>
        <end position="73"/>
    </location>
</feature>
<dbReference type="GO" id="GO:0005886">
    <property type="term" value="C:plasma membrane"/>
    <property type="evidence" value="ECO:0007669"/>
    <property type="project" value="UniProtKB-SubCell"/>
</dbReference>
<protein>
    <submittedName>
        <fullName evidence="12">Potassium/proton antiporter</fullName>
    </submittedName>
</protein>
<evidence type="ECO:0000259" key="11">
    <source>
        <dbReference type="PROSITE" id="PS51202"/>
    </source>
</evidence>
<accession>A0A290Q8W9</accession>
<dbReference type="EMBL" id="CP023344">
    <property type="protein sequence ID" value="ATC65155.1"/>
    <property type="molecule type" value="Genomic_DNA"/>
</dbReference>
<feature type="transmembrane region" description="Helical" evidence="10">
    <location>
        <begin position="268"/>
        <end position="287"/>
    </location>
</feature>
<dbReference type="Gene3D" id="1.20.1530.20">
    <property type="match status" value="1"/>
</dbReference>
<evidence type="ECO:0000313" key="13">
    <source>
        <dbReference type="Proteomes" id="UP000217265"/>
    </source>
</evidence>
<keyword evidence="8" id="KW-0406">Ion transport</keyword>
<evidence type="ECO:0000256" key="6">
    <source>
        <dbReference type="ARBA" id="ARBA00022692"/>
    </source>
</evidence>
<feature type="transmembrane region" description="Helical" evidence="10">
    <location>
        <begin position="185"/>
        <end position="204"/>
    </location>
</feature>
<dbReference type="AlphaFoldDB" id="A0A290Q8W9"/>
<feature type="transmembrane region" description="Helical" evidence="10">
    <location>
        <begin position="361"/>
        <end position="384"/>
    </location>
</feature>
<dbReference type="InterPro" id="IPR006153">
    <property type="entry name" value="Cation/H_exchanger_TM"/>
</dbReference>
<feature type="domain" description="RCK C-terminal" evidence="11">
    <location>
        <begin position="398"/>
        <end position="479"/>
    </location>
</feature>
<dbReference type="GO" id="GO:0008324">
    <property type="term" value="F:monoatomic cation transmembrane transporter activity"/>
    <property type="evidence" value="ECO:0007669"/>
    <property type="project" value="InterPro"/>
</dbReference>
<dbReference type="Proteomes" id="UP000217265">
    <property type="component" value="Chromosome"/>
</dbReference>
<keyword evidence="2" id="KW-0813">Transport</keyword>
<dbReference type="KEGG" id="vbh:CMV30_15000"/>
<keyword evidence="6 10" id="KW-0812">Transmembrane</keyword>
<organism evidence="12 13">
    <name type="scientific">Nibricoccus aquaticus</name>
    <dbReference type="NCBI Taxonomy" id="2576891"/>
    <lineage>
        <taxon>Bacteria</taxon>
        <taxon>Pseudomonadati</taxon>
        <taxon>Verrucomicrobiota</taxon>
        <taxon>Opitutia</taxon>
        <taxon>Opitutales</taxon>
        <taxon>Opitutaceae</taxon>
        <taxon>Nibricoccus</taxon>
    </lineage>
</organism>
<dbReference type="SUPFAM" id="SSF116726">
    <property type="entry name" value="TrkA C-terminal domain-like"/>
    <property type="match status" value="1"/>
</dbReference>
<evidence type="ECO:0000256" key="4">
    <source>
        <dbReference type="ARBA" id="ARBA00022475"/>
    </source>
</evidence>
<feature type="transmembrane region" description="Helical" evidence="10">
    <location>
        <begin position="238"/>
        <end position="256"/>
    </location>
</feature>
<feature type="transmembrane region" description="Helical" evidence="10">
    <location>
        <begin position="293"/>
        <end position="316"/>
    </location>
</feature>
<evidence type="ECO:0000256" key="9">
    <source>
        <dbReference type="ARBA" id="ARBA00023136"/>
    </source>
</evidence>
<keyword evidence="5" id="KW-0630">Potassium</keyword>
<feature type="transmembrane region" description="Helical" evidence="10">
    <location>
        <begin position="328"/>
        <end position="349"/>
    </location>
</feature>
<dbReference type="PANTHER" id="PTHR32507:SF7">
    <property type="entry name" value="K(+)_H(+) ANTIPORTER NHAP2"/>
    <property type="match status" value="1"/>
</dbReference>
<dbReference type="OrthoDB" id="570124at2"/>
<evidence type="ECO:0000256" key="5">
    <source>
        <dbReference type="ARBA" id="ARBA00022538"/>
    </source>
</evidence>
<evidence type="ECO:0000256" key="7">
    <source>
        <dbReference type="ARBA" id="ARBA00022989"/>
    </source>
</evidence>
<dbReference type="GO" id="GO:0015297">
    <property type="term" value="F:antiporter activity"/>
    <property type="evidence" value="ECO:0007669"/>
    <property type="project" value="UniProtKB-KW"/>
</dbReference>
<dbReference type="NCBIfam" id="NF003716">
    <property type="entry name" value="PRK05326.1-3"/>
    <property type="match status" value="1"/>
</dbReference>
<feature type="transmembrane region" description="Helical" evidence="10">
    <location>
        <begin position="6"/>
        <end position="22"/>
    </location>
</feature>
<sequence length="487" mass="52561">MLTLYLILPALLVAVVIASVWLERWSVPVILVALGTGIVCGSDVLKLWHFDDMVLTNQCANLALVFILFHGGFMTKRADFRAVALPASGLATWGVLLTAGATFAVLRWILGWSMELSLLLSVIISSTDAAAIFSILRRQSLPQKLSSTVEIESAANDPMAILLTTVAVAGLASGESLQMSTVLLFFWKFGAGPVIGYIAGRVIIRLFNWLTPQDRGYYYVLFIGVVMLTYGLTELAQASGMLAVFTAGFVLGNGSFVHKQGVQNFSEALSTIVNIGMFVLMGLLVFPRQFADVWFEGLVLFLVLTFVGRPLAVFIGTIGMRLGFRNKVFAAWAGLRGAVPIVLATYPAAAGLPIGNEVFNLVFFAVILSIIIQGSTLGLVAKWLGLSAPARPKALFNLEMITMAKSDYDMVIVDLPGPKGTPGPRLRDLRLPEGAIITLITRGDTVVLPKGETRLEGWDQITVLAHAPDEDKIREKLVESFAPASTA</sequence>
<dbReference type="InterPro" id="IPR006037">
    <property type="entry name" value="RCK_C"/>
</dbReference>
<feature type="transmembrane region" description="Helical" evidence="10">
    <location>
        <begin position="116"/>
        <end position="136"/>
    </location>
</feature>
<proteinExistence type="predicted"/>
<evidence type="ECO:0000256" key="2">
    <source>
        <dbReference type="ARBA" id="ARBA00022448"/>
    </source>
</evidence>
<dbReference type="Pfam" id="PF02080">
    <property type="entry name" value="TrkA_C"/>
    <property type="match status" value="1"/>
</dbReference>
<dbReference type="GO" id="GO:1902600">
    <property type="term" value="P:proton transmembrane transport"/>
    <property type="evidence" value="ECO:0007669"/>
    <property type="project" value="InterPro"/>
</dbReference>
<comment type="subcellular location">
    <subcellularLocation>
        <location evidence="1">Cell membrane</location>
        <topology evidence="1">Multi-pass membrane protein</topology>
    </subcellularLocation>
</comment>
<evidence type="ECO:0000256" key="8">
    <source>
        <dbReference type="ARBA" id="ARBA00023065"/>
    </source>
</evidence>
<dbReference type="PANTHER" id="PTHR32507">
    <property type="entry name" value="NA(+)/H(+) ANTIPORTER 1"/>
    <property type="match status" value="1"/>
</dbReference>
<dbReference type="Gene3D" id="3.30.70.1450">
    <property type="entry name" value="Regulator of K+ conductance, C-terminal domain"/>
    <property type="match status" value="1"/>
</dbReference>
<keyword evidence="3" id="KW-0050">Antiport</keyword>
<keyword evidence="9 10" id="KW-0472">Membrane</keyword>
<dbReference type="NCBIfam" id="NF003715">
    <property type="entry name" value="PRK05326.1-2"/>
    <property type="match status" value="1"/>
</dbReference>
<dbReference type="RefSeq" id="WP_096056786.1">
    <property type="nucleotide sequence ID" value="NZ_CP023344.1"/>
</dbReference>
<feature type="transmembrane region" description="Helical" evidence="10">
    <location>
        <begin position="216"/>
        <end position="232"/>
    </location>
</feature>
<gene>
    <name evidence="12" type="ORF">CMV30_15000</name>
</gene>
<dbReference type="PROSITE" id="PS51202">
    <property type="entry name" value="RCK_C"/>
    <property type="match status" value="1"/>
</dbReference>
<keyword evidence="5" id="KW-0633">Potassium transport</keyword>
<evidence type="ECO:0000256" key="10">
    <source>
        <dbReference type="SAM" id="Phobius"/>
    </source>
</evidence>